<keyword evidence="5 6" id="KW-0539">Nucleus</keyword>
<dbReference type="InterPro" id="IPR015871">
    <property type="entry name" value="TFIIA_gsu_C"/>
</dbReference>
<proteinExistence type="inferred from homology"/>
<dbReference type="OrthoDB" id="586585at2759"/>
<dbReference type="Gene3D" id="1.10.287.190">
    <property type="entry name" value="Transcription factor IIA gamma subunit, alpha-helical domain"/>
    <property type="match status" value="1"/>
</dbReference>
<comment type="similarity">
    <text evidence="2 6">Belongs to the TFIIA subunit 2 family.</text>
</comment>
<evidence type="ECO:0000259" key="8">
    <source>
        <dbReference type="Pfam" id="PF02751"/>
    </source>
</evidence>
<sequence length="107" mass="12517">MAYQMYRASTLGKTLQDTIEEFMQWGQIPQSLAYKMLLQYDLSVNKVLPQRAHARVTFKARKLENYRCCDNVWTLILSDVTFCEQNEFLKIDRLKIVSCDGRVGACR</sequence>
<organism evidence="9 10">
    <name type="scientific">Drosophila lebanonensis</name>
    <name type="common">Fruit fly</name>
    <name type="synonym">Scaptodrosophila lebanonensis</name>
    <dbReference type="NCBI Taxonomy" id="7225"/>
    <lineage>
        <taxon>Eukaryota</taxon>
        <taxon>Metazoa</taxon>
        <taxon>Ecdysozoa</taxon>
        <taxon>Arthropoda</taxon>
        <taxon>Hexapoda</taxon>
        <taxon>Insecta</taxon>
        <taxon>Pterygota</taxon>
        <taxon>Neoptera</taxon>
        <taxon>Endopterygota</taxon>
        <taxon>Diptera</taxon>
        <taxon>Brachycera</taxon>
        <taxon>Muscomorpha</taxon>
        <taxon>Ephydroidea</taxon>
        <taxon>Drosophilidae</taxon>
        <taxon>Scaptodrosophila</taxon>
    </lineage>
</organism>
<evidence type="ECO:0000256" key="3">
    <source>
        <dbReference type="ARBA" id="ARBA00023015"/>
    </source>
</evidence>
<dbReference type="GO" id="GO:0006367">
    <property type="term" value="P:transcription initiation at RNA polymerase II promoter"/>
    <property type="evidence" value="ECO:0007669"/>
    <property type="project" value="InterPro"/>
</dbReference>
<evidence type="ECO:0000259" key="7">
    <source>
        <dbReference type="Pfam" id="PF02268"/>
    </source>
</evidence>
<name>A0A6J2U470_DROLE</name>
<dbReference type="Proteomes" id="UP000504634">
    <property type="component" value="Unplaced"/>
</dbReference>
<dbReference type="InterPro" id="IPR009088">
    <property type="entry name" value="TFIIA_b-brl"/>
</dbReference>
<keyword evidence="3 6" id="KW-0805">Transcription regulation</keyword>
<evidence type="ECO:0000256" key="6">
    <source>
        <dbReference type="PIRNR" id="PIRNR009415"/>
    </source>
</evidence>
<dbReference type="PIRSF" id="PIRSF009415">
    <property type="entry name" value="Hum_TFIIA_gamma"/>
    <property type="match status" value="1"/>
</dbReference>
<dbReference type="CDD" id="cd10014">
    <property type="entry name" value="TFIIA_gamma_C"/>
    <property type="match status" value="1"/>
</dbReference>
<keyword evidence="4 6" id="KW-0804">Transcription</keyword>
<evidence type="ECO:0000256" key="5">
    <source>
        <dbReference type="ARBA" id="ARBA00023242"/>
    </source>
</evidence>
<comment type="function">
    <text evidence="6">TFIIA is a component of the transcription machinery of RNA polymerase II and plays an important role in transcriptional activation.</text>
</comment>
<evidence type="ECO:0000313" key="9">
    <source>
        <dbReference type="Proteomes" id="UP000504634"/>
    </source>
</evidence>
<feature type="domain" description="Transcription initiation factor IIA gamma subunit N-terminal" evidence="7">
    <location>
        <begin position="3"/>
        <end position="48"/>
    </location>
</feature>
<dbReference type="InterPro" id="IPR015872">
    <property type="entry name" value="TFIIA_gsu_N"/>
</dbReference>
<dbReference type="SUPFAM" id="SSF50784">
    <property type="entry name" value="Transcription factor IIA (TFIIA), beta-barrel domain"/>
    <property type="match status" value="1"/>
</dbReference>
<protein>
    <recommendedName>
        <fullName evidence="6">Transcription initiation factor IIA subunit 2</fullName>
    </recommendedName>
</protein>
<gene>
    <name evidence="10" type="primary">LOC115629575</name>
</gene>
<evidence type="ECO:0000256" key="2">
    <source>
        <dbReference type="ARBA" id="ARBA00007675"/>
    </source>
</evidence>
<dbReference type="InterPro" id="IPR009083">
    <property type="entry name" value="TFIIA_a-hlx"/>
</dbReference>
<feature type="domain" description="Transcription initiation factor IIA gamma subunit C-terminal" evidence="8">
    <location>
        <begin position="62"/>
        <end position="101"/>
    </location>
</feature>
<keyword evidence="9" id="KW-1185">Reference proteome</keyword>
<evidence type="ECO:0000256" key="1">
    <source>
        <dbReference type="ARBA" id="ARBA00004123"/>
    </source>
</evidence>
<dbReference type="Pfam" id="PF02268">
    <property type="entry name" value="TFIIA_gamma_N"/>
    <property type="match status" value="1"/>
</dbReference>
<accession>A0A6J2U470</accession>
<dbReference type="GO" id="GO:0005672">
    <property type="term" value="C:transcription factor TFIIA complex"/>
    <property type="evidence" value="ECO:0007669"/>
    <property type="project" value="InterPro"/>
</dbReference>
<evidence type="ECO:0000313" key="10">
    <source>
        <dbReference type="RefSeq" id="XP_030381927.1"/>
    </source>
</evidence>
<dbReference type="RefSeq" id="XP_030381927.1">
    <property type="nucleotide sequence ID" value="XM_030526067.1"/>
</dbReference>
<dbReference type="Pfam" id="PF02751">
    <property type="entry name" value="TFIIA_gamma_C"/>
    <property type="match status" value="1"/>
</dbReference>
<dbReference type="PANTHER" id="PTHR10966">
    <property type="entry name" value="TRANSCRIPTION INITIATION FACTOR IIA SUBUNIT 2"/>
    <property type="match status" value="1"/>
</dbReference>
<dbReference type="GeneID" id="115629575"/>
<dbReference type="InterPro" id="IPR003194">
    <property type="entry name" value="TFIIA_gsu"/>
</dbReference>
<comment type="subcellular location">
    <subcellularLocation>
        <location evidence="1 6">Nucleus</location>
    </subcellularLocation>
</comment>
<dbReference type="SUPFAM" id="SSF47396">
    <property type="entry name" value="Transcription factor IIA (TFIIA), alpha-helical domain"/>
    <property type="match status" value="1"/>
</dbReference>
<evidence type="ECO:0000256" key="4">
    <source>
        <dbReference type="ARBA" id="ARBA00023163"/>
    </source>
</evidence>
<reference evidence="10" key="1">
    <citation type="submission" date="2025-08" db="UniProtKB">
        <authorList>
            <consortium name="RefSeq"/>
        </authorList>
    </citation>
    <scope>IDENTIFICATION</scope>
    <source>
        <strain evidence="10">11010-0011.00</strain>
        <tissue evidence="10">Whole body</tissue>
    </source>
</reference>
<dbReference type="AlphaFoldDB" id="A0A6J2U470"/>
<dbReference type="Gene3D" id="2.30.18.10">
    <property type="entry name" value="Transcription factor IIA (TFIIA), beta-barrel domain"/>
    <property type="match status" value="1"/>
</dbReference>
<dbReference type="CDD" id="cd10145">
    <property type="entry name" value="TFIIA_gamma_N"/>
    <property type="match status" value="1"/>
</dbReference>